<reference evidence="7 8" key="1">
    <citation type="journal article" date="2016" name="Genome Announc.">
        <title>Complete Genome Sequences of Aerococcus christensenii CCUG 28831T, Aerococcus sanguinicola CCUG 43001T, Aerococcus urinae CCUG 36881T, Aerococcus urinaeequi CCUG 28094T, Aerococcus urinaehominis CCUG 42038 BT, and Aerococcus viridans CCUG 4311T.</title>
        <authorList>
            <person name="Carkaci D."/>
            <person name="Dargis R."/>
            <person name="Nielsen X.C."/>
            <person name="Skovgaard O."/>
            <person name="Fuursted K."/>
            <person name="Christensen J.J."/>
        </authorList>
    </citation>
    <scope>NUCLEOTIDE SEQUENCE [LARGE SCALE GENOMIC DNA]</scope>
    <source>
        <strain evidence="7 8">CCUG43001</strain>
    </source>
</reference>
<keyword evidence="8" id="KW-1185">Reference proteome</keyword>
<evidence type="ECO:0000313" key="8">
    <source>
        <dbReference type="Proteomes" id="UP000069912"/>
    </source>
</evidence>
<keyword evidence="3 6" id="KW-1133">Transmembrane helix</keyword>
<evidence type="ECO:0008006" key="9">
    <source>
        <dbReference type="Google" id="ProtNLM"/>
    </source>
</evidence>
<keyword evidence="4 6" id="KW-0472">Membrane</keyword>
<gene>
    <name evidence="7" type="ORF">AWM72_09055</name>
</gene>
<dbReference type="RefSeq" id="WP_067976418.1">
    <property type="nucleotide sequence ID" value="NZ_CAJHKM010000003.1"/>
</dbReference>
<organism evidence="7 8">
    <name type="scientific">Aerococcus sanguinicola</name>
    <dbReference type="NCBI Taxonomy" id="119206"/>
    <lineage>
        <taxon>Bacteria</taxon>
        <taxon>Bacillati</taxon>
        <taxon>Bacillota</taxon>
        <taxon>Bacilli</taxon>
        <taxon>Lactobacillales</taxon>
        <taxon>Aerococcaceae</taxon>
        <taxon>Aerococcus</taxon>
    </lineage>
</organism>
<comment type="subcellular location">
    <subcellularLocation>
        <location evidence="1">Membrane</location>
        <topology evidence="1">Multi-pass membrane protein</topology>
    </subcellularLocation>
</comment>
<name>A0A0X8FCQ6_9LACT</name>
<comment type="similarity">
    <text evidence="5">Belongs to the bacteriophage holin family. Cp-1 holin subfamily.</text>
</comment>
<dbReference type="NCBIfam" id="TIGR01593">
    <property type="entry name" value="holin_tox_secr"/>
    <property type="match status" value="1"/>
</dbReference>
<dbReference type="GeneID" id="92904217"/>
<evidence type="ECO:0000256" key="2">
    <source>
        <dbReference type="ARBA" id="ARBA00022692"/>
    </source>
</evidence>
<evidence type="ECO:0000256" key="1">
    <source>
        <dbReference type="ARBA" id="ARBA00004141"/>
    </source>
</evidence>
<dbReference type="KEGG" id="asan:AWM72_09055"/>
<evidence type="ECO:0000256" key="3">
    <source>
        <dbReference type="ARBA" id="ARBA00022989"/>
    </source>
</evidence>
<dbReference type="GO" id="GO:0016020">
    <property type="term" value="C:membrane"/>
    <property type="evidence" value="ECO:0007669"/>
    <property type="project" value="UniProtKB-SubCell"/>
</dbReference>
<dbReference type="AlphaFoldDB" id="A0A0X8FCQ6"/>
<keyword evidence="2 6" id="KW-0812">Transmembrane</keyword>
<feature type="transmembrane region" description="Helical" evidence="6">
    <location>
        <begin position="57"/>
        <end position="74"/>
    </location>
</feature>
<accession>A0A0X8FCQ6</accession>
<evidence type="ECO:0000313" key="7">
    <source>
        <dbReference type="EMBL" id="AMB94892.1"/>
    </source>
</evidence>
<sequence length="140" mass="15778">MINIDITKEIFFMSLIKLSHSFLFQSLLWLILADVISGYGKAFKLKVLDSSVGTNGLIKHTLVVFIMTISGTYAKALGLDFASNALGIFFISGYAVSFIENLDAIGVPIPSWISQYFNRMRSDYDAKVTKYFKEDLKNRK</sequence>
<evidence type="ECO:0000256" key="6">
    <source>
        <dbReference type="SAM" id="Phobius"/>
    </source>
</evidence>
<dbReference type="Proteomes" id="UP000069912">
    <property type="component" value="Chromosome"/>
</dbReference>
<dbReference type="EMBL" id="CP014160">
    <property type="protein sequence ID" value="AMB94892.1"/>
    <property type="molecule type" value="Genomic_DNA"/>
</dbReference>
<evidence type="ECO:0000256" key="5">
    <source>
        <dbReference type="ARBA" id="ARBA00023600"/>
    </source>
</evidence>
<dbReference type="Pfam" id="PF05105">
    <property type="entry name" value="Phage_holin_4_1"/>
    <property type="match status" value="1"/>
</dbReference>
<dbReference type="InterPro" id="IPR006480">
    <property type="entry name" value="Phage_holin_4_1"/>
</dbReference>
<proteinExistence type="inferred from homology"/>
<reference evidence="8" key="2">
    <citation type="submission" date="2016-01" db="EMBL/GenBank/DDBJ databases">
        <title>Six Aerococcus type strain genome sequencing and assembly using PacBio and Illumina Hiseq.</title>
        <authorList>
            <person name="Carkaci D."/>
            <person name="Dargis R."/>
            <person name="Nielsen X.C."/>
            <person name="Skovgaard O."/>
            <person name="Fuursted K."/>
            <person name="Christensen J.J."/>
        </authorList>
    </citation>
    <scope>NUCLEOTIDE SEQUENCE [LARGE SCALE GENOMIC DNA]</scope>
    <source>
        <strain evidence="8">CCUG43001</strain>
    </source>
</reference>
<protein>
    <recommendedName>
        <fullName evidence="9">Holin</fullName>
    </recommendedName>
</protein>
<evidence type="ECO:0000256" key="4">
    <source>
        <dbReference type="ARBA" id="ARBA00023136"/>
    </source>
</evidence>